<dbReference type="Proteomes" id="UP000015530">
    <property type="component" value="Unassembled WGS sequence"/>
</dbReference>
<sequence>MFEVDYISLADPDSMQEINTVVPTKGAILSGAVKMLPVEEPQPGEDLGHSGGPSVRLIDNIILKPNTQFDDQECHF</sequence>
<dbReference type="InterPro" id="IPR042176">
    <property type="entry name" value="Pantoate_ligase_C"/>
</dbReference>
<organism evidence="1 2">
    <name type="scientific">Colletotrichum gloeosporioides (strain Cg-14)</name>
    <name type="common">Anthracnose fungus</name>
    <name type="synonym">Glomerella cingulata</name>
    <dbReference type="NCBI Taxonomy" id="1237896"/>
    <lineage>
        <taxon>Eukaryota</taxon>
        <taxon>Fungi</taxon>
        <taxon>Dikarya</taxon>
        <taxon>Ascomycota</taxon>
        <taxon>Pezizomycotina</taxon>
        <taxon>Sordariomycetes</taxon>
        <taxon>Hypocreomycetidae</taxon>
        <taxon>Glomerellales</taxon>
        <taxon>Glomerellaceae</taxon>
        <taxon>Colletotrichum</taxon>
        <taxon>Colletotrichum gloeosporioides species complex</taxon>
    </lineage>
</organism>
<gene>
    <name evidence="1" type="ORF">CGLO_02738</name>
</gene>
<keyword evidence="1" id="KW-0436">Ligase</keyword>
<evidence type="ECO:0000313" key="2">
    <source>
        <dbReference type="Proteomes" id="UP000015530"/>
    </source>
</evidence>
<evidence type="ECO:0000313" key="1">
    <source>
        <dbReference type="EMBL" id="EQB57170.1"/>
    </source>
</evidence>
<proteinExistence type="predicted"/>
<dbReference type="AlphaFoldDB" id="T0M870"/>
<dbReference type="OrthoDB" id="2020436at2759"/>
<comment type="caution">
    <text evidence="1">The sequence shown here is derived from an EMBL/GenBank/DDBJ whole genome shotgun (WGS) entry which is preliminary data.</text>
</comment>
<dbReference type="EMBL" id="AMYD01000561">
    <property type="protein sequence ID" value="EQB57170.1"/>
    <property type="molecule type" value="Genomic_DNA"/>
</dbReference>
<dbReference type="eggNOG" id="KOG3042">
    <property type="taxonomic scope" value="Eukaryota"/>
</dbReference>
<protein>
    <submittedName>
        <fullName evidence="1">Pantoate-beta-alanine ligase</fullName>
    </submittedName>
</protein>
<dbReference type="HOGENOM" id="CLU_2654334_0_0_1"/>
<reference evidence="2" key="1">
    <citation type="journal article" date="2013" name="Mol. Plant Microbe Interact.">
        <title>Global aspects of pacC regulation of pathogenicity genes in Colletotrichum gloeosporioides as revealed by transcriptome analysis.</title>
        <authorList>
            <person name="Alkan N."/>
            <person name="Meng X."/>
            <person name="Friedlander G."/>
            <person name="Reuveni E."/>
            <person name="Sukno S."/>
            <person name="Sherman A."/>
            <person name="Thon M."/>
            <person name="Fluhr R."/>
            <person name="Prusky D."/>
        </authorList>
    </citation>
    <scope>NUCLEOTIDE SEQUENCE [LARGE SCALE GENOMIC DNA]</scope>
    <source>
        <strain evidence="2">Cg-14</strain>
    </source>
</reference>
<accession>T0M870</accession>
<dbReference type="GO" id="GO:0016874">
    <property type="term" value="F:ligase activity"/>
    <property type="evidence" value="ECO:0007669"/>
    <property type="project" value="UniProtKB-KW"/>
</dbReference>
<dbReference type="Gene3D" id="3.30.1300.10">
    <property type="entry name" value="Pantoate-beta-alanine ligase, C-terminal domain"/>
    <property type="match status" value="1"/>
</dbReference>
<name>T0M870_COLGC</name>
<dbReference type="STRING" id="1237896.T0M870"/>